<dbReference type="InterPro" id="IPR020846">
    <property type="entry name" value="MFS_dom"/>
</dbReference>
<dbReference type="InterPro" id="IPR011701">
    <property type="entry name" value="MFS"/>
</dbReference>
<name>A0A917DRT6_9SPHN</name>
<feature type="transmembrane region" description="Helical" evidence="6">
    <location>
        <begin position="131"/>
        <end position="155"/>
    </location>
</feature>
<feature type="transmembrane region" description="Helical" evidence="6">
    <location>
        <begin position="322"/>
        <end position="340"/>
    </location>
</feature>
<feature type="transmembrane region" description="Helical" evidence="6">
    <location>
        <begin position="417"/>
        <end position="436"/>
    </location>
</feature>
<evidence type="ECO:0000313" key="8">
    <source>
        <dbReference type="EMBL" id="GGD62660.1"/>
    </source>
</evidence>
<dbReference type="CDD" id="cd17321">
    <property type="entry name" value="MFS_MMR_MDR_like"/>
    <property type="match status" value="1"/>
</dbReference>
<dbReference type="InterPro" id="IPR036259">
    <property type="entry name" value="MFS_trans_sf"/>
</dbReference>
<dbReference type="GO" id="GO:0016020">
    <property type="term" value="C:membrane"/>
    <property type="evidence" value="ECO:0007669"/>
    <property type="project" value="UniProtKB-SubCell"/>
</dbReference>
<evidence type="ECO:0000256" key="6">
    <source>
        <dbReference type="SAM" id="Phobius"/>
    </source>
</evidence>
<dbReference type="PANTHER" id="PTHR42718">
    <property type="entry name" value="MAJOR FACILITATOR SUPERFAMILY MULTIDRUG TRANSPORTER MFSC"/>
    <property type="match status" value="1"/>
</dbReference>
<reference evidence="8" key="2">
    <citation type="submission" date="2020-09" db="EMBL/GenBank/DDBJ databases">
        <authorList>
            <person name="Sun Q."/>
            <person name="Zhou Y."/>
        </authorList>
    </citation>
    <scope>NUCLEOTIDE SEQUENCE</scope>
    <source>
        <strain evidence="8">CGMCC 1.15360</strain>
    </source>
</reference>
<dbReference type="Pfam" id="PF07690">
    <property type="entry name" value="MFS_1"/>
    <property type="match status" value="2"/>
</dbReference>
<feature type="transmembrane region" description="Helical" evidence="6">
    <location>
        <begin position="41"/>
        <end position="61"/>
    </location>
</feature>
<feature type="domain" description="Major facilitator superfamily (MFS) profile" evidence="7">
    <location>
        <begin position="7"/>
        <end position="442"/>
    </location>
</feature>
<feature type="transmembrane region" description="Helical" evidence="6">
    <location>
        <begin position="218"/>
        <end position="238"/>
    </location>
</feature>
<feature type="transmembrane region" description="Helical" evidence="6">
    <location>
        <begin position="193"/>
        <end position="212"/>
    </location>
</feature>
<dbReference type="GO" id="GO:0022857">
    <property type="term" value="F:transmembrane transporter activity"/>
    <property type="evidence" value="ECO:0007669"/>
    <property type="project" value="InterPro"/>
</dbReference>
<comment type="subcellular location">
    <subcellularLocation>
        <location evidence="1">Membrane</location>
        <topology evidence="1">Multi-pass membrane protein</topology>
    </subcellularLocation>
</comment>
<dbReference type="Gene3D" id="1.20.1250.20">
    <property type="entry name" value="MFS general substrate transporter like domains"/>
    <property type="match status" value="1"/>
</dbReference>
<dbReference type="PROSITE" id="PS50850">
    <property type="entry name" value="MFS"/>
    <property type="match status" value="1"/>
</dbReference>
<reference evidence="8" key="1">
    <citation type="journal article" date="2014" name="Int. J. Syst. Evol. Microbiol.">
        <title>Complete genome sequence of Corynebacterium casei LMG S-19264T (=DSM 44701T), isolated from a smear-ripened cheese.</title>
        <authorList>
            <consortium name="US DOE Joint Genome Institute (JGI-PGF)"/>
            <person name="Walter F."/>
            <person name="Albersmeier A."/>
            <person name="Kalinowski J."/>
            <person name="Ruckert C."/>
        </authorList>
    </citation>
    <scope>NUCLEOTIDE SEQUENCE</scope>
    <source>
        <strain evidence="8">CGMCC 1.15360</strain>
    </source>
</reference>
<sequence length="452" mass="47175">MPRRIWAIIAVSFGTALFVVDSTIANVALPTLSRELNVSEGAVTSVVTIYQLVMVMGLLPFAKLGDRVGHRRIYQTGQVLFCLSSALVWFIDSFPLLLVLRAMQALGASLALSVASAMIRTIYPEKSLGSGLGINSVVVASSAALAPTLGGYIVANLDWQWVFVAPVPFALLSLLIGRSLPNTRPGADVDWKGSIWSAVTVALLIGGVQLAAHGGTLAVGIGAVALGIVAAVFLVRYARQQDRPVLPVDIMALPLVGLSALAAAVAFCATGLLTVSLPFILEQKLGYTPDQVGLLILPLPLTMLIFAPFTGWLSDRIAPTKLGLFGIAVMVTGFVSFIFLPSDGDYFAVAWRLVACAVGFAFFMPPNSRLLIGSAPRERAAAAGGLLSTSRLFGQANAAALAGLMLGLGVGLGPVPFIVAIVLALIAGGCSLTRFLTVTAQRRTAAYAETGN</sequence>
<organism evidence="8 9">
    <name type="scientific">Croceicoccus mobilis</name>
    <dbReference type="NCBI Taxonomy" id="1703339"/>
    <lineage>
        <taxon>Bacteria</taxon>
        <taxon>Pseudomonadati</taxon>
        <taxon>Pseudomonadota</taxon>
        <taxon>Alphaproteobacteria</taxon>
        <taxon>Sphingomonadales</taxon>
        <taxon>Erythrobacteraceae</taxon>
        <taxon>Croceicoccus</taxon>
    </lineage>
</organism>
<keyword evidence="9" id="KW-1185">Reference proteome</keyword>
<evidence type="ECO:0000256" key="1">
    <source>
        <dbReference type="ARBA" id="ARBA00004141"/>
    </source>
</evidence>
<dbReference type="PRINTS" id="PR01036">
    <property type="entry name" value="TCRTETB"/>
</dbReference>
<evidence type="ECO:0000259" key="7">
    <source>
        <dbReference type="PROSITE" id="PS50850"/>
    </source>
</evidence>
<feature type="transmembrane region" description="Helical" evidence="6">
    <location>
        <begin position="250"/>
        <end position="280"/>
    </location>
</feature>
<keyword evidence="5 6" id="KW-0472">Membrane</keyword>
<dbReference type="AlphaFoldDB" id="A0A917DRT6"/>
<dbReference type="Proteomes" id="UP000612349">
    <property type="component" value="Unassembled WGS sequence"/>
</dbReference>
<keyword evidence="3 6" id="KW-0812">Transmembrane</keyword>
<protein>
    <submittedName>
        <fullName evidence="8">Multidrug MFS transporter</fullName>
    </submittedName>
</protein>
<feature type="transmembrane region" description="Helical" evidence="6">
    <location>
        <begin position="97"/>
        <end position="119"/>
    </location>
</feature>
<evidence type="ECO:0000256" key="4">
    <source>
        <dbReference type="ARBA" id="ARBA00022989"/>
    </source>
</evidence>
<feature type="transmembrane region" description="Helical" evidence="6">
    <location>
        <begin position="346"/>
        <end position="364"/>
    </location>
</feature>
<feature type="transmembrane region" description="Helical" evidence="6">
    <location>
        <begin position="73"/>
        <end position="91"/>
    </location>
</feature>
<feature type="transmembrane region" description="Helical" evidence="6">
    <location>
        <begin position="161"/>
        <end position="181"/>
    </location>
</feature>
<dbReference type="Gene3D" id="1.20.1720.10">
    <property type="entry name" value="Multidrug resistance protein D"/>
    <property type="match status" value="1"/>
</dbReference>
<comment type="caution">
    <text evidence="8">The sequence shown here is derived from an EMBL/GenBank/DDBJ whole genome shotgun (WGS) entry which is preliminary data.</text>
</comment>
<proteinExistence type="predicted"/>
<evidence type="ECO:0000256" key="5">
    <source>
        <dbReference type="ARBA" id="ARBA00023136"/>
    </source>
</evidence>
<accession>A0A917DRT6</accession>
<evidence type="ECO:0000313" key="9">
    <source>
        <dbReference type="Proteomes" id="UP000612349"/>
    </source>
</evidence>
<evidence type="ECO:0000256" key="3">
    <source>
        <dbReference type="ARBA" id="ARBA00022692"/>
    </source>
</evidence>
<dbReference type="EMBL" id="BMIP01000002">
    <property type="protein sequence ID" value="GGD62660.1"/>
    <property type="molecule type" value="Genomic_DNA"/>
</dbReference>
<feature type="transmembrane region" description="Helical" evidence="6">
    <location>
        <begin position="392"/>
        <end position="411"/>
    </location>
</feature>
<keyword evidence="4 6" id="KW-1133">Transmembrane helix</keyword>
<keyword evidence="2" id="KW-0813">Transport</keyword>
<evidence type="ECO:0000256" key="2">
    <source>
        <dbReference type="ARBA" id="ARBA00022448"/>
    </source>
</evidence>
<dbReference type="RefSeq" id="WP_229665301.1">
    <property type="nucleotide sequence ID" value="NZ_BMIP01000002.1"/>
</dbReference>
<feature type="transmembrane region" description="Helical" evidence="6">
    <location>
        <begin position="292"/>
        <end position="310"/>
    </location>
</feature>
<dbReference type="PANTHER" id="PTHR42718:SF9">
    <property type="entry name" value="MAJOR FACILITATOR SUPERFAMILY MULTIDRUG TRANSPORTER MFSC"/>
    <property type="match status" value="1"/>
</dbReference>
<dbReference type="SUPFAM" id="SSF103473">
    <property type="entry name" value="MFS general substrate transporter"/>
    <property type="match status" value="1"/>
</dbReference>
<gene>
    <name evidence="8" type="ORF">GCM10010990_10100</name>
</gene>